<dbReference type="PROSITE" id="PS50041">
    <property type="entry name" value="C_TYPE_LECTIN_2"/>
    <property type="match status" value="1"/>
</dbReference>
<dbReference type="PANTHER" id="PTHR13802:SF59">
    <property type="entry name" value="SUSHI DOMAIN-CONTAINING PROTEIN 2"/>
    <property type="match status" value="1"/>
</dbReference>
<dbReference type="InterPro" id="IPR035914">
    <property type="entry name" value="Sperma_CUB_dom_sf"/>
</dbReference>
<dbReference type="InterPro" id="IPR001304">
    <property type="entry name" value="C-type_lectin-like"/>
</dbReference>
<dbReference type="AlphaFoldDB" id="A0A9Q1CQR3"/>
<dbReference type="CDD" id="cd00033">
    <property type="entry name" value="CCP"/>
    <property type="match status" value="1"/>
</dbReference>
<comment type="caution">
    <text evidence="14">The sequence shown here is derived from an EMBL/GenBank/DDBJ whole genome shotgun (WGS) entry which is preliminary data.</text>
</comment>
<dbReference type="InterPro" id="IPR056619">
    <property type="entry name" value="C8-3_MUC4"/>
</dbReference>
<gene>
    <name evidence="14" type="ORF">HOLleu_02717</name>
</gene>
<dbReference type="SUPFAM" id="SSF57535">
    <property type="entry name" value="Complement control module/SCR domain"/>
    <property type="match status" value="1"/>
</dbReference>
<dbReference type="PROSITE" id="PS50923">
    <property type="entry name" value="SUSHI"/>
    <property type="match status" value="1"/>
</dbReference>
<dbReference type="SUPFAM" id="SSF81296">
    <property type="entry name" value="E set domains"/>
    <property type="match status" value="1"/>
</dbReference>
<evidence type="ECO:0000259" key="10">
    <source>
        <dbReference type="PROSITE" id="PS50856"/>
    </source>
</evidence>
<dbReference type="SMART" id="SM00020">
    <property type="entry name" value="Tryp_SPc"/>
    <property type="match status" value="1"/>
</dbReference>
<sequence length="1241" mass="135415">MLFETERFLYLAQFCLSHLFRQTFSVIAVNTTDSSKVRLPQAREICTQSDSPAFRMAERALLLGVLLVGSFFPTNVLSQCINIGCCPGRDDSCTLLGCFCDEACFLQFDDCCPDFLTFCTSVGGISTFPRFGTMLGGTAVSVFGSFTGATSATCQFGTSAVFPAAILSTSVILCVSPTYFDEGRVPLTINVDGEISRSNFLYMRPDQVSDGVIRVDRENWNTEGQTQFQIMWDSDLIGSSEVNVELWTYREDTPGSPTFSRELVLAEGETNDGNAQFGVPRLRFNGAIASVIRVVEILPPSVVSPAGGGQECCYDADGQLLNFKNNDGGGFAHRVHHTALVPFFSNFLEDILPWFHCCPLGTGLSCDLFREVRPSQMCNGYIGPRIRWAGGDPHFVSLDSLTYTFNGLGEFLFTDIGNGLFIVHIRTGLVSEGINATVITAVAAKHQDSDTFHMEVLPNGNVEVRILTEDEDIGVDFEMNNEWNGNNLFIYQEIFEGESTVVAQFSDAIALRVRDEEGMLILRLLLPEELIDLPGPSLGLLGPWNGNGADDLRDRNGVIRSNTNEEIYQFGLSWIVDEQEALFFRQPSATPPFSFPDFNPILTPTNPEVSPLQLAIICEGNVFCEFDFLATGMQTIAQATIDAVVDFDGDVEEINAVEVNCPVLSDTLVRRVTVLGSLIGDTAIYSCVEGYNLIGSDTTTCTENPVPGGDPFWSPSPPTCSLNTVPPVSTCPEGWTYLSGQCYRIFSDGALSSEGVEFSADYAGRRQVCQYFQGNLAILEPFNSNLFLWNQLFPLGTNQLFAIGLDDILTEGVFRWIDGTTPTQTAWAPGEPAGGLNNQDCVFVRTVTPSGLSWEDLPCNTAAQFVCQRHASRDNNVCGTIGAGRQSSVGYLLGPTPDPRRCVATLINAKWAVTSATCGWANRAVFGTDAYSENPLPPAQVQEFTFFPHPRFDVTSSRNDVALLLLDEPVTFNNMVNPMCVHTSEFVTGNCFSSSWGSFEEVVAELLQTNDFSQAVPTDCARTINPFAVIDSGINRCFVNQDLGLFVPCYEDTGAPFHCVESGRRTLVAVTANGFCNDDAFHRIEMGSQVNTNFFMASTTEHEFFDCAGPGIAFRSQICNYVIDCPDADDETGCPARNLGTTITISSPKFGSAITNFVDRAWLFRAQSTSVLVTVTAFNLPIASGSLTIGTGTDPEDPATLRTTVTSTGGPFTIVSEFVWIAYNKRSMGTLEGFQATVEIR</sequence>
<evidence type="ECO:0000259" key="8">
    <source>
        <dbReference type="PROSITE" id="PS50041"/>
    </source>
</evidence>
<dbReference type="EMBL" id="JAIZAY010000001">
    <property type="protein sequence ID" value="KAJ8049807.1"/>
    <property type="molecule type" value="Genomic_DNA"/>
</dbReference>
<keyword evidence="15" id="KW-1185">Reference proteome</keyword>
<dbReference type="PANTHER" id="PTHR13802">
    <property type="entry name" value="MUCIN 4-RELATED"/>
    <property type="match status" value="1"/>
</dbReference>
<dbReference type="Gene3D" id="2.60.40.10">
    <property type="entry name" value="Immunoglobulins"/>
    <property type="match status" value="1"/>
</dbReference>
<dbReference type="InterPro" id="IPR001254">
    <property type="entry name" value="Trypsin_dom"/>
</dbReference>
<dbReference type="InterPro" id="IPR001846">
    <property type="entry name" value="VWF_type-D"/>
</dbReference>
<evidence type="ECO:0000259" key="12">
    <source>
        <dbReference type="PROSITE" id="PS50958"/>
    </source>
</evidence>
<feature type="domain" description="AMOP" evidence="10">
    <location>
        <begin position="209"/>
        <end position="373"/>
    </location>
</feature>
<dbReference type="Pfam" id="PF00059">
    <property type="entry name" value="Lectin_C"/>
    <property type="match status" value="1"/>
</dbReference>
<dbReference type="PROSITE" id="PS50958">
    <property type="entry name" value="SMB_2"/>
    <property type="match status" value="1"/>
</dbReference>
<dbReference type="Gene3D" id="2.60.120.290">
    <property type="entry name" value="Spermadhesin, CUB domain"/>
    <property type="match status" value="1"/>
</dbReference>
<evidence type="ECO:0000256" key="3">
    <source>
        <dbReference type="ARBA" id="ARBA00022729"/>
    </source>
</evidence>
<dbReference type="PROSITE" id="PS00615">
    <property type="entry name" value="C_TYPE_LECTIN_1"/>
    <property type="match status" value="1"/>
</dbReference>
<dbReference type="SUPFAM" id="SSF49854">
    <property type="entry name" value="Spermadhesin, CUB domain"/>
    <property type="match status" value="1"/>
</dbReference>
<evidence type="ECO:0000256" key="1">
    <source>
        <dbReference type="ARBA" id="ARBA00004370"/>
    </source>
</evidence>
<dbReference type="InterPro" id="IPR009003">
    <property type="entry name" value="Peptidase_S1_PA"/>
</dbReference>
<dbReference type="Gene3D" id="2.10.70.10">
    <property type="entry name" value="Complement Module, domain 1"/>
    <property type="match status" value="1"/>
</dbReference>
<dbReference type="Pfam" id="PF00084">
    <property type="entry name" value="Sushi"/>
    <property type="match status" value="1"/>
</dbReference>
<dbReference type="SMART" id="SM00032">
    <property type="entry name" value="CCP"/>
    <property type="match status" value="1"/>
</dbReference>
<dbReference type="SUPFAM" id="SSF57424">
    <property type="entry name" value="LDL receptor-like module"/>
    <property type="match status" value="1"/>
</dbReference>
<keyword evidence="6" id="KW-1015">Disulfide bond</keyword>
<dbReference type="InterPro" id="IPR018378">
    <property type="entry name" value="C-type_lectin_CS"/>
</dbReference>
<dbReference type="Gene3D" id="3.10.100.10">
    <property type="entry name" value="Mannose-Binding Protein A, subunit A"/>
    <property type="match status" value="1"/>
</dbReference>
<dbReference type="InterPro" id="IPR016187">
    <property type="entry name" value="CTDL_fold"/>
</dbReference>
<evidence type="ECO:0000256" key="2">
    <source>
        <dbReference type="ARBA" id="ARBA00022692"/>
    </source>
</evidence>
<keyword evidence="5" id="KW-0472">Membrane</keyword>
<dbReference type="GO" id="GO:0004252">
    <property type="term" value="F:serine-type endopeptidase activity"/>
    <property type="evidence" value="ECO:0007669"/>
    <property type="project" value="InterPro"/>
</dbReference>
<dbReference type="PROSITE" id="PS51233">
    <property type="entry name" value="VWFD"/>
    <property type="match status" value="1"/>
</dbReference>
<evidence type="ECO:0000313" key="14">
    <source>
        <dbReference type="EMBL" id="KAJ8049807.1"/>
    </source>
</evidence>
<dbReference type="PROSITE" id="PS00524">
    <property type="entry name" value="SMB_1"/>
    <property type="match status" value="1"/>
</dbReference>
<dbReference type="SMART" id="SM00034">
    <property type="entry name" value="CLECT"/>
    <property type="match status" value="1"/>
</dbReference>
<dbReference type="SUPFAM" id="SSF50494">
    <property type="entry name" value="Trypsin-like serine proteases"/>
    <property type="match status" value="1"/>
</dbReference>
<dbReference type="InterPro" id="IPR014756">
    <property type="entry name" value="Ig_E-set"/>
</dbReference>
<evidence type="ECO:0000259" key="13">
    <source>
        <dbReference type="PROSITE" id="PS51233"/>
    </source>
</evidence>
<organism evidence="14 15">
    <name type="scientific">Holothuria leucospilota</name>
    <name type="common">Black long sea cucumber</name>
    <name type="synonym">Mertensiothuria leucospilota</name>
    <dbReference type="NCBI Taxonomy" id="206669"/>
    <lineage>
        <taxon>Eukaryota</taxon>
        <taxon>Metazoa</taxon>
        <taxon>Echinodermata</taxon>
        <taxon>Eleutherozoa</taxon>
        <taxon>Echinozoa</taxon>
        <taxon>Holothuroidea</taxon>
        <taxon>Aspidochirotacea</taxon>
        <taxon>Aspidochirotida</taxon>
        <taxon>Holothuriidae</taxon>
        <taxon>Holothuria</taxon>
    </lineage>
</organism>
<dbReference type="InterPro" id="IPR043504">
    <property type="entry name" value="Peptidase_S1_PA_chymotrypsin"/>
</dbReference>
<dbReference type="GO" id="GO:0006508">
    <property type="term" value="P:proteolysis"/>
    <property type="evidence" value="ECO:0007669"/>
    <property type="project" value="InterPro"/>
</dbReference>
<evidence type="ECO:0000256" key="4">
    <source>
        <dbReference type="ARBA" id="ARBA00022989"/>
    </source>
</evidence>
<comment type="caution">
    <text evidence="7">Lacks conserved residue(s) required for the propagation of feature annotation.</text>
</comment>
<dbReference type="InterPro" id="IPR000436">
    <property type="entry name" value="Sushi_SCR_CCP_dom"/>
</dbReference>
<feature type="domain" description="VWFD" evidence="13">
    <location>
        <begin position="385"/>
        <end position="582"/>
    </location>
</feature>
<keyword evidence="7" id="KW-0768">Sushi</keyword>
<accession>A0A9Q1CQR3</accession>
<keyword evidence="3" id="KW-0732">Signal</keyword>
<dbReference type="InterPro" id="IPR001212">
    <property type="entry name" value="Somatomedin_B_dom"/>
</dbReference>
<evidence type="ECO:0000259" key="11">
    <source>
        <dbReference type="PROSITE" id="PS50923"/>
    </source>
</evidence>
<dbReference type="Pfam" id="PF23263">
    <property type="entry name" value="C8-3_MUC4"/>
    <property type="match status" value="1"/>
</dbReference>
<dbReference type="InterPro" id="IPR036055">
    <property type="entry name" value="LDL_receptor-like_sf"/>
</dbReference>
<dbReference type="SUPFAM" id="SSF56436">
    <property type="entry name" value="C-type lectin-like"/>
    <property type="match status" value="1"/>
</dbReference>
<dbReference type="Proteomes" id="UP001152320">
    <property type="component" value="Chromosome 1"/>
</dbReference>
<feature type="domain" description="SMB" evidence="12">
    <location>
        <begin position="76"/>
        <end position="123"/>
    </location>
</feature>
<feature type="domain" description="Peptidase S1" evidence="9">
    <location>
        <begin position="902"/>
        <end position="1168"/>
    </location>
</feature>
<dbReference type="InterPro" id="IPR016186">
    <property type="entry name" value="C-type_lectin-like/link_sf"/>
</dbReference>
<keyword evidence="2" id="KW-0812">Transmembrane</keyword>
<evidence type="ECO:0000313" key="15">
    <source>
        <dbReference type="Proteomes" id="UP001152320"/>
    </source>
</evidence>
<dbReference type="InterPro" id="IPR013783">
    <property type="entry name" value="Ig-like_fold"/>
</dbReference>
<dbReference type="OrthoDB" id="6127264at2759"/>
<dbReference type="InterPro" id="IPR051495">
    <property type="entry name" value="Epithelial_Barrier/Signaling"/>
</dbReference>
<dbReference type="InterPro" id="IPR035976">
    <property type="entry name" value="Sushi/SCR/CCP_sf"/>
</dbReference>
<evidence type="ECO:0000256" key="7">
    <source>
        <dbReference type="PROSITE-ProRule" id="PRU00302"/>
    </source>
</evidence>
<evidence type="ECO:0000259" key="9">
    <source>
        <dbReference type="PROSITE" id="PS50240"/>
    </source>
</evidence>
<protein>
    <submittedName>
        <fullName evidence="14">Sushi domain-containing protein 2</fullName>
    </submittedName>
</protein>
<dbReference type="PROSITE" id="PS50240">
    <property type="entry name" value="TRYPSIN_DOM"/>
    <property type="match status" value="1"/>
</dbReference>
<proteinExistence type="predicted"/>
<feature type="domain" description="Sushi" evidence="11">
    <location>
        <begin position="659"/>
        <end position="722"/>
    </location>
</feature>
<feature type="domain" description="C-type lectin" evidence="8">
    <location>
        <begin position="738"/>
        <end position="868"/>
    </location>
</feature>
<reference evidence="14" key="1">
    <citation type="submission" date="2021-10" db="EMBL/GenBank/DDBJ databases">
        <title>Tropical sea cucumber genome reveals ecological adaptation and Cuvierian tubules defense mechanism.</title>
        <authorList>
            <person name="Chen T."/>
        </authorList>
    </citation>
    <scope>NUCLEOTIDE SEQUENCE</scope>
    <source>
        <strain evidence="14">Nanhai2018</strain>
        <tissue evidence="14">Muscle</tissue>
    </source>
</reference>
<keyword evidence="4" id="KW-1133">Transmembrane helix</keyword>
<dbReference type="Pfam" id="PF00089">
    <property type="entry name" value="Trypsin"/>
    <property type="match status" value="1"/>
</dbReference>
<evidence type="ECO:0000256" key="5">
    <source>
        <dbReference type="ARBA" id="ARBA00023136"/>
    </source>
</evidence>
<dbReference type="InterPro" id="IPR005533">
    <property type="entry name" value="AMOP_dom"/>
</dbReference>
<dbReference type="GO" id="GO:0016020">
    <property type="term" value="C:membrane"/>
    <property type="evidence" value="ECO:0007669"/>
    <property type="project" value="UniProtKB-SubCell"/>
</dbReference>
<name>A0A9Q1CQR3_HOLLE</name>
<evidence type="ECO:0000256" key="6">
    <source>
        <dbReference type="ARBA" id="ARBA00023157"/>
    </source>
</evidence>
<dbReference type="Pfam" id="PF03782">
    <property type="entry name" value="AMOP"/>
    <property type="match status" value="1"/>
</dbReference>
<dbReference type="PROSITE" id="PS50856">
    <property type="entry name" value="AMOP"/>
    <property type="match status" value="1"/>
</dbReference>
<comment type="subcellular location">
    <subcellularLocation>
        <location evidence="1">Membrane</location>
    </subcellularLocation>
</comment>
<dbReference type="Gene3D" id="2.40.10.10">
    <property type="entry name" value="Trypsin-like serine proteases"/>
    <property type="match status" value="1"/>
</dbReference>